<evidence type="ECO:0000313" key="1">
    <source>
        <dbReference type="EMBL" id="CAB4145191.1"/>
    </source>
</evidence>
<dbReference type="EMBL" id="LR797305">
    <property type="protein sequence ID" value="CAB4199898.1"/>
    <property type="molecule type" value="Genomic_DNA"/>
</dbReference>
<dbReference type="EMBL" id="LR796762">
    <property type="protein sequence ID" value="CAB4164915.1"/>
    <property type="molecule type" value="Genomic_DNA"/>
</dbReference>
<evidence type="ECO:0000313" key="7">
    <source>
        <dbReference type="EMBL" id="CAB4191440.1"/>
    </source>
</evidence>
<evidence type="ECO:0000313" key="3">
    <source>
        <dbReference type="EMBL" id="CAB4160062.1"/>
    </source>
</evidence>
<evidence type="ECO:0000313" key="12">
    <source>
        <dbReference type="EMBL" id="CAB5229000.1"/>
    </source>
</evidence>
<dbReference type="PROSITE" id="PS51257">
    <property type="entry name" value="PROKAR_LIPOPROTEIN"/>
    <property type="match status" value="1"/>
</dbReference>
<dbReference type="EMBL" id="LR798341">
    <property type="protein sequence ID" value="CAB5225106.1"/>
    <property type="molecule type" value="Genomic_DNA"/>
</dbReference>
<evidence type="ECO:0000313" key="11">
    <source>
        <dbReference type="EMBL" id="CAB5225106.1"/>
    </source>
</evidence>
<sequence length="74" mass="8169">MKRLSFVLVFSFLLASCGYDGYYRYPCQDPENWGKTECEPPACKVDGACTETLLGLDPTETSIETIPTEEAVAP</sequence>
<reference evidence="10" key="1">
    <citation type="submission" date="2020-05" db="EMBL/GenBank/DDBJ databases">
        <authorList>
            <person name="Chiriac C."/>
            <person name="Salcher M."/>
            <person name="Ghai R."/>
            <person name="Kavagutti S V."/>
        </authorList>
    </citation>
    <scope>NUCLEOTIDE SEQUENCE</scope>
</reference>
<protein>
    <recommendedName>
        <fullName evidence="13">Lipoprotein</fullName>
    </recommendedName>
</protein>
<dbReference type="EMBL" id="LR797452">
    <property type="protein sequence ID" value="CAB4217680.1"/>
    <property type="molecule type" value="Genomic_DNA"/>
</dbReference>
<evidence type="ECO:0000313" key="8">
    <source>
        <dbReference type="EMBL" id="CAB4199898.1"/>
    </source>
</evidence>
<dbReference type="EMBL" id="LR796443">
    <property type="protein sequence ID" value="CAB4145191.1"/>
    <property type="molecule type" value="Genomic_DNA"/>
</dbReference>
<evidence type="ECO:0000313" key="10">
    <source>
        <dbReference type="EMBL" id="CAB4217680.1"/>
    </source>
</evidence>
<dbReference type="EMBL" id="LR796878">
    <property type="protein sequence ID" value="CAB4172247.1"/>
    <property type="molecule type" value="Genomic_DNA"/>
</dbReference>
<evidence type="ECO:0000313" key="2">
    <source>
        <dbReference type="EMBL" id="CAB4156782.1"/>
    </source>
</evidence>
<evidence type="ECO:0008006" key="13">
    <source>
        <dbReference type="Google" id="ProtNLM"/>
    </source>
</evidence>
<dbReference type="EMBL" id="LR798395">
    <property type="protein sequence ID" value="CAB5229000.1"/>
    <property type="molecule type" value="Genomic_DNA"/>
</dbReference>
<dbReference type="EMBL" id="LR797177">
    <property type="protein sequence ID" value="CAB4191440.1"/>
    <property type="molecule type" value="Genomic_DNA"/>
</dbReference>
<evidence type="ECO:0000313" key="4">
    <source>
        <dbReference type="EMBL" id="CAB4164915.1"/>
    </source>
</evidence>
<name>A0A6J5SR35_9CAUD</name>
<dbReference type="EMBL" id="LR796961">
    <property type="protein sequence ID" value="CAB4178411.1"/>
    <property type="molecule type" value="Genomic_DNA"/>
</dbReference>
<gene>
    <name evidence="6" type="ORF">UFOVP1002_162</name>
    <name evidence="7" type="ORF">UFOVP1217_32</name>
    <name evidence="8" type="ORF">UFOVP1343_16</name>
    <name evidence="9" type="ORF">UFOVP1438_65</name>
    <name evidence="12" type="ORF">UFOVP1541_119</name>
    <name evidence="10" type="ORF">UFOVP1592_61</name>
    <name evidence="1" type="ORF">UFOVP465_110</name>
    <name evidence="2" type="ORF">UFOVP666_156</name>
    <name evidence="3" type="ORF">UFOVP727_45</name>
    <name evidence="11" type="ORF">UFOVP741_48</name>
    <name evidence="4" type="ORF">UFOVP819_184</name>
    <name evidence="5" type="ORF">UFOVP926_90</name>
</gene>
<accession>A0A6J5SR35</accession>
<proteinExistence type="predicted"/>
<evidence type="ECO:0000313" key="9">
    <source>
        <dbReference type="EMBL" id="CAB4213088.1"/>
    </source>
</evidence>
<organism evidence="10">
    <name type="scientific">uncultured Caudovirales phage</name>
    <dbReference type="NCBI Taxonomy" id="2100421"/>
    <lineage>
        <taxon>Viruses</taxon>
        <taxon>Duplodnaviria</taxon>
        <taxon>Heunggongvirae</taxon>
        <taxon>Uroviricota</taxon>
        <taxon>Caudoviricetes</taxon>
        <taxon>Peduoviridae</taxon>
        <taxon>Maltschvirus</taxon>
        <taxon>Maltschvirus maltsch</taxon>
    </lineage>
</organism>
<evidence type="ECO:0000313" key="6">
    <source>
        <dbReference type="EMBL" id="CAB4178411.1"/>
    </source>
</evidence>
<evidence type="ECO:0000313" key="5">
    <source>
        <dbReference type="EMBL" id="CAB4172247.1"/>
    </source>
</evidence>
<dbReference type="EMBL" id="LR797395">
    <property type="protein sequence ID" value="CAB4213088.1"/>
    <property type="molecule type" value="Genomic_DNA"/>
</dbReference>
<dbReference type="EMBL" id="LR796644">
    <property type="protein sequence ID" value="CAB4156782.1"/>
    <property type="molecule type" value="Genomic_DNA"/>
</dbReference>
<dbReference type="EMBL" id="LR796698">
    <property type="protein sequence ID" value="CAB4160062.1"/>
    <property type="molecule type" value="Genomic_DNA"/>
</dbReference>